<feature type="transmembrane region" description="Helical" evidence="8">
    <location>
        <begin position="366"/>
        <end position="387"/>
    </location>
</feature>
<dbReference type="InterPro" id="IPR020846">
    <property type="entry name" value="MFS_dom"/>
</dbReference>
<reference evidence="10" key="1">
    <citation type="submission" date="2013-08" db="EMBL/GenBank/DDBJ databases">
        <authorList>
            <person name="Mendez C."/>
            <person name="Richter M."/>
            <person name="Ferrer M."/>
            <person name="Sanchez J."/>
        </authorList>
    </citation>
    <scope>NUCLEOTIDE SEQUENCE</scope>
</reference>
<proteinExistence type="predicted"/>
<feature type="transmembrane region" description="Helical" evidence="8">
    <location>
        <begin position="46"/>
        <end position="68"/>
    </location>
</feature>
<dbReference type="InterPro" id="IPR011701">
    <property type="entry name" value="MFS"/>
</dbReference>
<dbReference type="Pfam" id="PF07690">
    <property type="entry name" value="MFS_1"/>
    <property type="match status" value="1"/>
</dbReference>
<evidence type="ECO:0000256" key="2">
    <source>
        <dbReference type="ARBA" id="ARBA00022448"/>
    </source>
</evidence>
<dbReference type="Gene3D" id="1.20.1250.20">
    <property type="entry name" value="MFS general substrate transporter like domains"/>
    <property type="match status" value="1"/>
</dbReference>
<dbReference type="GO" id="GO:0022857">
    <property type="term" value="F:transmembrane transporter activity"/>
    <property type="evidence" value="ECO:0007669"/>
    <property type="project" value="InterPro"/>
</dbReference>
<feature type="region of interest" description="Disordered" evidence="7">
    <location>
        <begin position="569"/>
        <end position="615"/>
    </location>
</feature>
<dbReference type="CDD" id="cd17321">
    <property type="entry name" value="MFS_MMR_MDR_like"/>
    <property type="match status" value="1"/>
</dbReference>
<feature type="transmembrane region" description="Helical" evidence="8">
    <location>
        <begin position="291"/>
        <end position="314"/>
    </location>
</feature>
<organism evidence="10">
    <name type="scientific">mine drainage metagenome</name>
    <dbReference type="NCBI Taxonomy" id="410659"/>
    <lineage>
        <taxon>unclassified sequences</taxon>
        <taxon>metagenomes</taxon>
        <taxon>ecological metagenomes</taxon>
    </lineage>
</organism>
<feature type="transmembrane region" description="Helical" evidence="8">
    <location>
        <begin position="251"/>
        <end position="270"/>
    </location>
</feature>
<evidence type="ECO:0000256" key="4">
    <source>
        <dbReference type="ARBA" id="ARBA00022692"/>
    </source>
</evidence>
<dbReference type="GO" id="GO:0005886">
    <property type="term" value="C:plasma membrane"/>
    <property type="evidence" value="ECO:0007669"/>
    <property type="project" value="UniProtKB-SubCell"/>
</dbReference>
<keyword evidence="3" id="KW-1003">Cell membrane</keyword>
<accession>T1CUL6</accession>
<feature type="transmembrane region" description="Helical" evidence="8">
    <location>
        <begin position="144"/>
        <end position="168"/>
    </location>
</feature>
<evidence type="ECO:0000259" key="9">
    <source>
        <dbReference type="PROSITE" id="PS50850"/>
    </source>
</evidence>
<evidence type="ECO:0000256" key="8">
    <source>
        <dbReference type="SAM" id="Phobius"/>
    </source>
</evidence>
<dbReference type="InterPro" id="IPR036259">
    <property type="entry name" value="MFS_trans_sf"/>
</dbReference>
<feature type="transmembrane region" description="Helical" evidence="8">
    <location>
        <begin position="12"/>
        <end position="34"/>
    </location>
</feature>
<feature type="transmembrane region" description="Helical" evidence="8">
    <location>
        <begin position="334"/>
        <end position="354"/>
    </location>
</feature>
<gene>
    <name evidence="10" type="ORF">B1B_03651</name>
</gene>
<keyword evidence="6 8" id="KW-0472">Membrane</keyword>
<comment type="subcellular location">
    <subcellularLocation>
        <location evidence="1">Cell membrane</location>
        <topology evidence="1">Multi-pass membrane protein</topology>
    </subcellularLocation>
</comment>
<evidence type="ECO:0000256" key="5">
    <source>
        <dbReference type="ARBA" id="ARBA00022989"/>
    </source>
</evidence>
<comment type="caution">
    <text evidence="10">The sequence shown here is derived from an EMBL/GenBank/DDBJ whole genome shotgun (WGS) entry which is preliminary data.</text>
</comment>
<dbReference type="EMBL" id="AUZY01002253">
    <property type="protein sequence ID" value="EQD72629.1"/>
    <property type="molecule type" value="Genomic_DNA"/>
</dbReference>
<evidence type="ECO:0000256" key="1">
    <source>
        <dbReference type="ARBA" id="ARBA00004651"/>
    </source>
</evidence>
<feature type="domain" description="Major facilitator superfamily (MFS) profile" evidence="9">
    <location>
        <begin position="8"/>
        <end position="566"/>
    </location>
</feature>
<keyword evidence="2" id="KW-0813">Transport</keyword>
<keyword evidence="4 8" id="KW-0812">Transmembrane</keyword>
<feature type="transmembrane region" description="Helical" evidence="8">
    <location>
        <begin position="80"/>
        <end position="98"/>
    </location>
</feature>
<name>T1CUL6_9ZZZZ</name>
<dbReference type="SUPFAM" id="SSF103473">
    <property type="entry name" value="MFS general substrate transporter"/>
    <property type="match status" value="1"/>
</dbReference>
<evidence type="ECO:0000313" key="10">
    <source>
        <dbReference type="EMBL" id="EQD72629.1"/>
    </source>
</evidence>
<evidence type="ECO:0000256" key="6">
    <source>
        <dbReference type="ARBA" id="ARBA00023136"/>
    </source>
</evidence>
<dbReference type="PROSITE" id="PS50850">
    <property type="entry name" value="MFS"/>
    <property type="match status" value="1"/>
</dbReference>
<dbReference type="Gene3D" id="1.20.1720.10">
    <property type="entry name" value="Multidrug resistance protein D"/>
    <property type="match status" value="1"/>
</dbReference>
<dbReference type="PANTHER" id="PTHR42718">
    <property type="entry name" value="MAJOR FACILITATOR SUPERFAMILY MULTIDRUG TRANSPORTER MFSC"/>
    <property type="match status" value="1"/>
</dbReference>
<evidence type="ECO:0000256" key="3">
    <source>
        <dbReference type="ARBA" id="ARBA00022475"/>
    </source>
</evidence>
<dbReference type="PANTHER" id="PTHR42718:SF46">
    <property type="entry name" value="BLR6921 PROTEIN"/>
    <property type="match status" value="1"/>
</dbReference>
<sequence>MVAYKWTVLSNTTLGALMASINISILLISLPVILDGLGISFLNPQGFPILIWLLLGYGVVTATLLVNAGRISDMVGRARMYNLGFVVFTVGSILLFLAPNTGTLGGWELVSFRLVQAVGAAFLFANSSALLTDAFPSNERGKALGINQVAFIGGSVLGLVVGGLLAGVPPVHVLGVTIPSWRFIFLVNVPVGLFGTVWAYLKLRDISPTRRGQRVDLWGNVTFALGLTLLLVGLTYGLLPYGGQTMGWSSPWVGTGIGLGIVLLGLFLVVETRVKEPMFRLHLFGTRAFAVGSLAAFLGSVARGGIMFMLIIWFQGIWLPLHGYAFSETPLWAGIYMLPMMAGFFVMGPLSGILSDRHGARHLATAGMLIGSLSFFLMLLLPYNFAYWEMGGLLFLMGCGMGMFASPNAAAVMNSVPPAERGAASGMLATLQNTGQQLSLVFFFTIVITGLSSGLSHSVGSALAGLGVGSPDLGILTSLASSQPTTSLFGAFLGQNPVGLLLTVAGSLPGWVPLNPAVTAALTSRSFFPQAIAPAFLSGIRDSFLFAGSLTALAGVVSFFRGERYVYGEGSRSPQEDRAQALPPVPPTPLGTGDPVPTGTGISPGSPSEGPTPPP</sequence>
<feature type="transmembrane region" description="Helical" evidence="8">
    <location>
        <begin position="180"/>
        <end position="201"/>
    </location>
</feature>
<feature type="compositionally biased region" description="Low complexity" evidence="7">
    <location>
        <begin position="590"/>
        <end position="609"/>
    </location>
</feature>
<protein>
    <submittedName>
        <fullName evidence="10">Major facilitator transporter</fullName>
    </submittedName>
</protein>
<reference evidence="10" key="2">
    <citation type="journal article" date="2014" name="ISME J.">
        <title>Microbial stratification in low pH oxic and suboxic macroscopic growths along an acid mine drainage.</title>
        <authorList>
            <person name="Mendez-Garcia C."/>
            <person name="Mesa V."/>
            <person name="Sprenger R.R."/>
            <person name="Richter M."/>
            <person name="Diez M.S."/>
            <person name="Solano J."/>
            <person name="Bargiela R."/>
            <person name="Golyshina O.V."/>
            <person name="Manteca A."/>
            <person name="Ramos J.L."/>
            <person name="Gallego J.R."/>
            <person name="Llorente I."/>
            <person name="Martins Dos Santos V.A."/>
            <person name="Jensen O.N."/>
            <person name="Pelaez A.I."/>
            <person name="Sanchez J."/>
            <person name="Ferrer M."/>
        </authorList>
    </citation>
    <scope>NUCLEOTIDE SEQUENCE</scope>
</reference>
<dbReference type="AlphaFoldDB" id="T1CUL6"/>
<evidence type="ECO:0000256" key="7">
    <source>
        <dbReference type="SAM" id="MobiDB-lite"/>
    </source>
</evidence>
<feature type="transmembrane region" description="Helical" evidence="8">
    <location>
        <begin position="110"/>
        <end position="132"/>
    </location>
</feature>
<feature type="transmembrane region" description="Helical" evidence="8">
    <location>
        <begin position="221"/>
        <end position="239"/>
    </location>
</feature>
<keyword evidence="5 8" id="KW-1133">Transmembrane helix</keyword>